<keyword evidence="1" id="KW-0732">Signal</keyword>
<comment type="caution">
    <text evidence="3">The sequence shown here is derived from an EMBL/GenBank/DDBJ whole genome shotgun (WGS) entry which is preliminary data.</text>
</comment>
<feature type="signal peptide" evidence="1">
    <location>
        <begin position="1"/>
        <end position="23"/>
    </location>
</feature>
<evidence type="ECO:0000256" key="1">
    <source>
        <dbReference type="SAM" id="SignalP"/>
    </source>
</evidence>
<dbReference type="Pfam" id="PF13924">
    <property type="entry name" value="Lipocalin_5"/>
    <property type="match status" value="1"/>
</dbReference>
<evidence type="ECO:0000313" key="4">
    <source>
        <dbReference type="Proteomes" id="UP001169764"/>
    </source>
</evidence>
<dbReference type="Proteomes" id="UP001169764">
    <property type="component" value="Unassembled WGS sequence"/>
</dbReference>
<feature type="domain" description="Lipocalin-like" evidence="2">
    <location>
        <begin position="43"/>
        <end position="160"/>
    </location>
</feature>
<dbReference type="EMBL" id="JAUOTP010000003">
    <property type="protein sequence ID" value="MDO6414639.1"/>
    <property type="molecule type" value="Genomic_DNA"/>
</dbReference>
<evidence type="ECO:0000259" key="2">
    <source>
        <dbReference type="Pfam" id="PF13924"/>
    </source>
</evidence>
<organism evidence="3 4">
    <name type="scientific">Sphingomonas natans</name>
    <dbReference type="NCBI Taxonomy" id="3063330"/>
    <lineage>
        <taxon>Bacteria</taxon>
        <taxon>Pseudomonadati</taxon>
        <taxon>Pseudomonadota</taxon>
        <taxon>Alphaproteobacteria</taxon>
        <taxon>Sphingomonadales</taxon>
        <taxon>Sphingomonadaceae</taxon>
        <taxon>Sphingomonas</taxon>
    </lineage>
</organism>
<sequence>MGKKMFVRALLLASVSISPLVFAPLRAAAQTSHTASAGQVGLVGVWRLYRFEDTSKDGKVEKPYGDHPLGYFIYDRSGHLSVQIMRNPPLPKFTAVNGEPSDSEKVQAYRAYVSYFGTYREDTAKHVLHHQVEGALDTTYTNTDQIRPYRLLGDTLIIEDDRKDGSHFYRELHRVR</sequence>
<reference evidence="3" key="1">
    <citation type="submission" date="2023-07" db="EMBL/GenBank/DDBJ databases">
        <authorList>
            <person name="Kim M."/>
        </authorList>
    </citation>
    <scope>NUCLEOTIDE SEQUENCE</scope>
    <source>
        <strain evidence="3">BIUV-7</strain>
    </source>
</reference>
<name>A0ABT8Y8J9_9SPHN</name>
<gene>
    <name evidence="3" type="ORF">Q4F19_09635</name>
</gene>
<evidence type="ECO:0000313" key="3">
    <source>
        <dbReference type="EMBL" id="MDO6414639.1"/>
    </source>
</evidence>
<proteinExistence type="predicted"/>
<feature type="chain" id="PRO_5046744781" evidence="1">
    <location>
        <begin position="24"/>
        <end position="176"/>
    </location>
</feature>
<protein>
    <submittedName>
        <fullName evidence="3">Lipocalin-like domain-containing protein</fullName>
    </submittedName>
</protein>
<dbReference type="InterPro" id="IPR024311">
    <property type="entry name" value="Lipocalin-like"/>
</dbReference>
<keyword evidence="4" id="KW-1185">Reference proteome</keyword>
<accession>A0ABT8Y8J9</accession>
<dbReference type="RefSeq" id="WP_303541935.1">
    <property type="nucleotide sequence ID" value="NZ_JAUOTP010000003.1"/>
</dbReference>